<comment type="catalytic activity">
    <reaction evidence="10">
        <text>L-tyrosyl-[protein] + ATP = O-phospho-L-tyrosyl-[protein] + ADP + H(+)</text>
        <dbReference type="Rhea" id="RHEA:10596"/>
        <dbReference type="Rhea" id="RHEA-COMP:10136"/>
        <dbReference type="Rhea" id="RHEA-COMP:20101"/>
        <dbReference type="ChEBI" id="CHEBI:15378"/>
        <dbReference type="ChEBI" id="CHEBI:30616"/>
        <dbReference type="ChEBI" id="CHEBI:46858"/>
        <dbReference type="ChEBI" id="CHEBI:61978"/>
        <dbReference type="ChEBI" id="CHEBI:456216"/>
        <dbReference type="EC" id="2.7.12.1"/>
    </reaction>
</comment>
<sequence>MRVSLPKGPLLPPTSNGKNFTCTPIIENAPISPQEVLDNYSSFLLPYEIKEIQRFTKIYFLGYPSAKNQTINDSTYLYKINPKDHIAYRYEIVKILGSGSFGKVFQVIDHKTKKQRAIKIFVNQDEIKQQSEREANVLSLLNKHKCCNTVKGLDYFYFRLHACITFELLGNNLYIMQIKNDFRPFRQSVVKELAFQIFRGLLDCAKLGIVHCDIKPENICSTLDDSHKIKIVDFGSACMENFPLRSYIQSRYYRSPEVILRLKYGPKIDVWGAALIVIELLIGKHVFPGRNELEMLNMMVQLIGPIPKSVVNVAKKKRRTFFTENGTLKSSSSLPSKKPVSIQSLLGPNGSPQLIDFLENCLTWKASYRMSALQALEHPWLQQRSFKHVDSENLPTLMKYL</sequence>
<evidence type="ECO:0000256" key="6">
    <source>
        <dbReference type="ARBA" id="ARBA00022777"/>
    </source>
</evidence>
<dbReference type="InterPro" id="IPR017441">
    <property type="entry name" value="Protein_kinase_ATP_BS"/>
</dbReference>
<evidence type="ECO:0000256" key="11">
    <source>
        <dbReference type="PROSITE-ProRule" id="PRU10141"/>
    </source>
</evidence>
<keyword evidence="5 11" id="KW-0547">Nucleotide-binding</keyword>
<keyword evidence="4" id="KW-0808">Transferase</keyword>
<dbReference type="InterPro" id="IPR042521">
    <property type="entry name" value="DYRK"/>
</dbReference>
<protein>
    <recommendedName>
        <fullName evidence="2">dual-specificity kinase</fullName>
        <ecNumber evidence="2">2.7.12.1</ecNumber>
    </recommendedName>
</protein>
<keyword evidence="7 11" id="KW-0067">ATP-binding</keyword>
<evidence type="ECO:0000256" key="10">
    <source>
        <dbReference type="ARBA" id="ARBA00051680"/>
    </source>
</evidence>
<evidence type="ECO:0000256" key="3">
    <source>
        <dbReference type="ARBA" id="ARBA00022527"/>
    </source>
</evidence>
<dbReference type="PROSITE" id="PS50011">
    <property type="entry name" value="PROTEIN_KINASE_DOM"/>
    <property type="match status" value="1"/>
</dbReference>
<keyword evidence="14" id="KW-1185">Reference proteome</keyword>
<comment type="catalytic activity">
    <reaction evidence="9">
        <text>L-threonyl-[protein] + ATP = O-phospho-L-threonyl-[protein] + ADP + H(+)</text>
        <dbReference type="Rhea" id="RHEA:46608"/>
        <dbReference type="Rhea" id="RHEA-COMP:11060"/>
        <dbReference type="Rhea" id="RHEA-COMP:11605"/>
        <dbReference type="ChEBI" id="CHEBI:15378"/>
        <dbReference type="ChEBI" id="CHEBI:30013"/>
        <dbReference type="ChEBI" id="CHEBI:30616"/>
        <dbReference type="ChEBI" id="CHEBI:61977"/>
        <dbReference type="ChEBI" id="CHEBI:456216"/>
        <dbReference type="EC" id="2.7.12.1"/>
    </reaction>
</comment>
<reference evidence="13 14" key="1">
    <citation type="submission" date="2024-04" db="EMBL/GenBank/DDBJ databases">
        <title>Tritrichomonas musculus Genome.</title>
        <authorList>
            <person name="Alves-Ferreira E."/>
            <person name="Grigg M."/>
            <person name="Lorenzi H."/>
            <person name="Galac M."/>
        </authorList>
    </citation>
    <scope>NUCLEOTIDE SEQUENCE [LARGE SCALE GENOMIC DNA]</scope>
    <source>
        <strain evidence="13 14">EAF2021</strain>
    </source>
</reference>
<feature type="domain" description="Protein kinase" evidence="12">
    <location>
        <begin position="90"/>
        <end position="381"/>
    </location>
</feature>
<evidence type="ECO:0000259" key="12">
    <source>
        <dbReference type="PROSITE" id="PS50011"/>
    </source>
</evidence>
<evidence type="ECO:0000256" key="1">
    <source>
        <dbReference type="ARBA" id="ARBA00008867"/>
    </source>
</evidence>
<comment type="catalytic activity">
    <reaction evidence="8">
        <text>L-seryl-[protein] + ATP = O-phospho-L-seryl-[protein] + ADP + H(+)</text>
        <dbReference type="Rhea" id="RHEA:17989"/>
        <dbReference type="Rhea" id="RHEA-COMP:9863"/>
        <dbReference type="Rhea" id="RHEA-COMP:11604"/>
        <dbReference type="ChEBI" id="CHEBI:15378"/>
        <dbReference type="ChEBI" id="CHEBI:29999"/>
        <dbReference type="ChEBI" id="CHEBI:30616"/>
        <dbReference type="ChEBI" id="CHEBI:83421"/>
        <dbReference type="ChEBI" id="CHEBI:456216"/>
        <dbReference type="EC" id="2.7.12.1"/>
    </reaction>
</comment>
<dbReference type="Gene3D" id="3.30.200.20">
    <property type="entry name" value="Phosphorylase Kinase, domain 1"/>
    <property type="match status" value="1"/>
</dbReference>
<dbReference type="Gene3D" id="3.30.10.30">
    <property type="entry name" value="DYRK"/>
    <property type="match status" value="1"/>
</dbReference>
<dbReference type="InterPro" id="IPR000719">
    <property type="entry name" value="Prot_kinase_dom"/>
</dbReference>
<keyword evidence="6" id="KW-0418">Kinase</keyword>
<dbReference type="InterPro" id="IPR050494">
    <property type="entry name" value="Ser_Thr_dual-spec_kinase"/>
</dbReference>
<gene>
    <name evidence="13" type="ORF">M9Y10_006735</name>
</gene>
<evidence type="ECO:0000256" key="7">
    <source>
        <dbReference type="ARBA" id="ARBA00022840"/>
    </source>
</evidence>
<evidence type="ECO:0000313" key="13">
    <source>
        <dbReference type="EMBL" id="KAK8876521.1"/>
    </source>
</evidence>
<evidence type="ECO:0000256" key="4">
    <source>
        <dbReference type="ARBA" id="ARBA00022679"/>
    </source>
</evidence>
<evidence type="ECO:0000256" key="5">
    <source>
        <dbReference type="ARBA" id="ARBA00022741"/>
    </source>
</evidence>
<dbReference type="SMART" id="SM00220">
    <property type="entry name" value="S_TKc"/>
    <property type="match status" value="1"/>
</dbReference>
<dbReference type="PANTHER" id="PTHR24058:SF22">
    <property type="entry name" value="DUAL SPECIFICITY TYROSINE-PHOSPHORYLATION-REGULATED KINASE 4"/>
    <property type="match status" value="1"/>
</dbReference>
<comment type="similarity">
    <text evidence="1">Belongs to the protein kinase superfamily. CMGC Ser/Thr protein kinase family. MNB/DYRK subfamily.</text>
</comment>
<dbReference type="Gene3D" id="1.10.510.10">
    <property type="entry name" value="Transferase(Phosphotransferase) domain 1"/>
    <property type="match status" value="1"/>
</dbReference>
<keyword evidence="3" id="KW-0723">Serine/threonine-protein kinase</keyword>
<organism evidence="13 14">
    <name type="scientific">Tritrichomonas musculus</name>
    <dbReference type="NCBI Taxonomy" id="1915356"/>
    <lineage>
        <taxon>Eukaryota</taxon>
        <taxon>Metamonada</taxon>
        <taxon>Parabasalia</taxon>
        <taxon>Tritrichomonadida</taxon>
        <taxon>Tritrichomonadidae</taxon>
        <taxon>Tritrichomonas</taxon>
    </lineage>
</organism>
<name>A0ABR2JG99_9EUKA</name>
<dbReference type="Proteomes" id="UP001470230">
    <property type="component" value="Unassembled WGS sequence"/>
</dbReference>
<dbReference type="EC" id="2.7.12.1" evidence="2"/>
<dbReference type="PROSITE" id="PS00107">
    <property type="entry name" value="PROTEIN_KINASE_ATP"/>
    <property type="match status" value="1"/>
</dbReference>
<feature type="binding site" evidence="11">
    <location>
        <position position="119"/>
    </location>
    <ligand>
        <name>ATP</name>
        <dbReference type="ChEBI" id="CHEBI:30616"/>
    </ligand>
</feature>
<accession>A0ABR2JG99</accession>
<dbReference type="InterPro" id="IPR011009">
    <property type="entry name" value="Kinase-like_dom_sf"/>
</dbReference>
<proteinExistence type="inferred from homology"/>
<dbReference type="Pfam" id="PF00069">
    <property type="entry name" value="Pkinase"/>
    <property type="match status" value="1"/>
</dbReference>
<dbReference type="PANTHER" id="PTHR24058">
    <property type="entry name" value="DUAL SPECIFICITY PROTEIN KINASE"/>
    <property type="match status" value="1"/>
</dbReference>
<dbReference type="SUPFAM" id="SSF56112">
    <property type="entry name" value="Protein kinase-like (PK-like)"/>
    <property type="match status" value="1"/>
</dbReference>
<evidence type="ECO:0000256" key="9">
    <source>
        <dbReference type="ARBA" id="ARBA00049308"/>
    </source>
</evidence>
<evidence type="ECO:0000313" key="14">
    <source>
        <dbReference type="Proteomes" id="UP001470230"/>
    </source>
</evidence>
<dbReference type="EMBL" id="JAPFFF010000012">
    <property type="protein sequence ID" value="KAK8876521.1"/>
    <property type="molecule type" value="Genomic_DNA"/>
</dbReference>
<evidence type="ECO:0000256" key="8">
    <source>
        <dbReference type="ARBA" id="ARBA00049003"/>
    </source>
</evidence>
<evidence type="ECO:0000256" key="2">
    <source>
        <dbReference type="ARBA" id="ARBA00013203"/>
    </source>
</evidence>
<comment type="caution">
    <text evidence="13">The sequence shown here is derived from an EMBL/GenBank/DDBJ whole genome shotgun (WGS) entry which is preliminary data.</text>
</comment>